<dbReference type="Proteomes" id="UP000283509">
    <property type="component" value="Unassembled WGS sequence"/>
</dbReference>
<dbReference type="OrthoDB" id="6345137at2759"/>
<dbReference type="Gene3D" id="3.30.559.30">
    <property type="entry name" value="Nonribosomal peptide synthetase, condensation domain"/>
    <property type="match status" value="1"/>
</dbReference>
<protein>
    <recommendedName>
        <fullName evidence="4">Condensation domain-containing protein</fullName>
    </recommendedName>
</protein>
<sequence length="610" mass="68370">MHFSLLPFLPHSPPPPPTNSPSSLFSCIPPPSSTIHSPSLPLSCTPSPSLFSCTHAPLPSLFHAPLPHHSPLLPLSWHPGSPPPPSFMTLSLFRRHGRGPPLPVPLPPRPQGPLLHRPPPPLPSSLPPATRPGSPLLPHEGPHAARGGGGCGPGYAERFMTSAHDHGCMTTVYALWLDARAPIDFQVIKQATSIMYRKLPHLRMSIGRHKGKLWWREIPREAVDVEELRSDDVLATLESLLRRRYRMEEGPLWFTRFVPLQGEDECVRDNNHNLKYKYVCLFGFHHNVSDGTTNMKFCKVFLQVVNDLLAGREVDMRQEGVFATPLHDQIADDASSQSYLFTIFLKRFYKGILSYGAYVRNFTHIYRMPAENIASTRVLHHELDEFTTRNLLRRCKMEGVTLNSAFTAAANLTLYQMMASKNHSLDETTVNSLQAINMRRYWPKDAQPNTFGCHISMLDVGFDTRRADLDGFWEYSRGVHSSLVYQLTTTQHPLKIQPISERLILIICSNSWLDWAGLPSTNDNHYTVTNMGDLTHTFPGMGDEVEVSRVLRSVSCVPCHAVPAHAADLPRPLLLLPRLLHAEALAGDGHHVRPGHHRPPAEVHPHAQLT</sequence>
<feature type="region of interest" description="Disordered" evidence="1">
    <location>
        <begin position="99"/>
        <end position="149"/>
    </location>
</feature>
<evidence type="ECO:0008006" key="4">
    <source>
        <dbReference type="Google" id="ProtNLM"/>
    </source>
</evidence>
<keyword evidence="3" id="KW-1185">Reference proteome</keyword>
<dbReference type="InterPro" id="IPR052058">
    <property type="entry name" value="Alcohol_O-acetyltransferase"/>
</dbReference>
<organism evidence="2 3">
    <name type="scientific">Penaeus vannamei</name>
    <name type="common">Whiteleg shrimp</name>
    <name type="synonym">Litopenaeus vannamei</name>
    <dbReference type="NCBI Taxonomy" id="6689"/>
    <lineage>
        <taxon>Eukaryota</taxon>
        <taxon>Metazoa</taxon>
        <taxon>Ecdysozoa</taxon>
        <taxon>Arthropoda</taxon>
        <taxon>Crustacea</taxon>
        <taxon>Multicrustacea</taxon>
        <taxon>Malacostraca</taxon>
        <taxon>Eumalacostraca</taxon>
        <taxon>Eucarida</taxon>
        <taxon>Decapoda</taxon>
        <taxon>Dendrobranchiata</taxon>
        <taxon>Penaeoidea</taxon>
        <taxon>Penaeidae</taxon>
        <taxon>Penaeus</taxon>
    </lineage>
</organism>
<dbReference type="AlphaFoldDB" id="A0A423T210"/>
<feature type="region of interest" description="Disordered" evidence="1">
    <location>
        <begin position="589"/>
        <end position="610"/>
    </location>
</feature>
<dbReference type="Gene3D" id="3.30.559.10">
    <property type="entry name" value="Chloramphenicol acetyltransferase-like domain"/>
    <property type="match status" value="1"/>
</dbReference>
<evidence type="ECO:0000256" key="1">
    <source>
        <dbReference type="SAM" id="MobiDB-lite"/>
    </source>
</evidence>
<dbReference type="InterPro" id="IPR010828">
    <property type="entry name" value="Atf2/Sli1-like"/>
</dbReference>
<evidence type="ECO:0000313" key="3">
    <source>
        <dbReference type="Proteomes" id="UP000283509"/>
    </source>
</evidence>
<reference evidence="2 3" key="2">
    <citation type="submission" date="2019-01" db="EMBL/GenBank/DDBJ databases">
        <title>The decoding of complex shrimp genome reveals the adaptation for benthos swimmer, frequently molting mechanism and breeding impact on genome.</title>
        <authorList>
            <person name="Sun Y."/>
            <person name="Gao Y."/>
            <person name="Yu Y."/>
        </authorList>
    </citation>
    <scope>NUCLEOTIDE SEQUENCE [LARGE SCALE GENOMIC DNA]</scope>
    <source>
        <tissue evidence="2">Muscle</tissue>
    </source>
</reference>
<dbReference type="EMBL" id="QCYY01002445">
    <property type="protein sequence ID" value="ROT70288.1"/>
    <property type="molecule type" value="Genomic_DNA"/>
</dbReference>
<dbReference type="SUPFAM" id="SSF52777">
    <property type="entry name" value="CoA-dependent acyltransferases"/>
    <property type="match status" value="2"/>
</dbReference>
<name>A0A423T210_PENVA</name>
<gene>
    <name evidence="2" type="ORF">C7M84_011443</name>
</gene>
<dbReference type="InterPro" id="IPR023213">
    <property type="entry name" value="CAT-like_dom_sf"/>
</dbReference>
<reference evidence="2 3" key="1">
    <citation type="submission" date="2018-04" db="EMBL/GenBank/DDBJ databases">
        <authorList>
            <person name="Zhang X."/>
            <person name="Yuan J."/>
            <person name="Li F."/>
            <person name="Xiang J."/>
        </authorList>
    </citation>
    <scope>NUCLEOTIDE SEQUENCE [LARGE SCALE GENOMIC DNA]</scope>
    <source>
        <tissue evidence="2">Muscle</tissue>
    </source>
</reference>
<dbReference type="PANTHER" id="PTHR28037">
    <property type="entry name" value="ALCOHOL O-ACETYLTRANSFERASE 1-RELATED"/>
    <property type="match status" value="1"/>
</dbReference>
<comment type="caution">
    <text evidence="2">The sequence shown here is derived from an EMBL/GenBank/DDBJ whole genome shotgun (WGS) entry which is preliminary data.</text>
</comment>
<evidence type="ECO:0000313" key="2">
    <source>
        <dbReference type="EMBL" id="ROT70288.1"/>
    </source>
</evidence>
<dbReference type="Pfam" id="PF07247">
    <property type="entry name" value="AATase"/>
    <property type="match status" value="1"/>
</dbReference>
<feature type="compositionally biased region" description="Pro residues" evidence="1">
    <location>
        <begin position="100"/>
        <end position="130"/>
    </location>
</feature>
<dbReference type="PANTHER" id="PTHR28037:SF1">
    <property type="entry name" value="ALCOHOL O-ACETYLTRANSFERASE 1-RELATED"/>
    <property type="match status" value="1"/>
</dbReference>
<accession>A0A423T210</accession>
<feature type="compositionally biased region" description="Basic and acidic residues" evidence="1">
    <location>
        <begin position="599"/>
        <end position="610"/>
    </location>
</feature>
<proteinExistence type="predicted"/>